<gene>
    <name evidence="2" type="ORF">Pfra01_000287500</name>
</gene>
<feature type="region of interest" description="Disordered" evidence="1">
    <location>
        <begin position="1"/>
        <end position="146"/>
    </location>
</feature>
<evidence type="ECO:0000313" key="2">
    <source>
        <dbReference type="EMBL" id="GMF21493.1"/>
    </source>
</evidence>
<proteinExistence type="predicted"/>
<protein>
    <submittedName>
        <fullName evidence="2">Unnamed protein product</fullName>
    </submittedName>
</protein>
<comment type="caution">
    <text evidence="2">The sequence shown here is derived from an EMBL/GenBank/DDBJ whole genome shotgun (WGS) entry which is preliminary data.</text>
</comment>
<organism evidence="2 3">
    <name type="scientific">Phytophthora fragariaefolia</name>
    <dbReference type="NCBI Taxonomy" id="1490495"/>
    <lineage>
        <taxon>Eukaryota</taxon>
        <taxon>Sar</taxon>
        <taxon>Stramenopiles</taxon>
        <taxon>Oomycota</taxon>
        <taxon>Peronosporomycetes</taxon>
        <taxon>Peronosporales</taxon>
        <taxon>Peronosporaceae</taxon>
        <taxon>Phytophthora</taxon>
    </lineage>
</organism>
<dbReference type="EMBL" id="BSXT01000228">
    <property type="protein sequence ID" value="GMF21493.1"/>
    <property type="molecule type" value="Genomic_DNA"/>
</dbReference>
<evidence type="ECO:0000313" key="3">
    <source>
        <dbReference type="Proteomes" id="UP001165121"/>
    </source>
</evidence>
<feature type="compositionally biased region" description="Basic and acidic residues" evidence="1">
    <location>
        <begin position="117"/>
        <end position="137"/>
    </location>
</feature>
<accession>A0A9W6TWW0</accession>
<evidence type="ECO:0000256" key="1">
    <source>
        <dbReference type="SAM" id="MobiDB-lite"/>
    </source>
</evidence>
<reference evidence="2" key="1">
    <citation type="submission" date="2023-04" db="EMBL/GenBank/DDBJ databases">
        <title>Phytophthora fragariaefolia NBRC 109709.</title>
        <authorList>
            <person name="Ichikawa N."/>
            <person name="Sato H."/>
            <person name="Tonouchi N."/>
        </authorList>
    </citation>
    <scope>NUCLEOTIDE SEQUENCE</scope>
    <source>
        <strain evidence="2">NBRC 109709</strain>
    </source>
</reference>
<keyword evidence="3" id="KW-1185">Reference proteome</keyword>
<sequence length="146" mass="15786">MSACHHGSNSTDSCDDAHAQHGQVQAAGGGRGFMEGRSLFRRGRTHGARSERPRPLSLAREERAITGRVHAKYTGAAGATEDMEEKTTPKKRSASQVDEVNDDEADSVGKASNKSKLNSEEGSRADEMSGDGNEKTRRTMARRLKT</sequence>
<name>A0A9W6TWW0_9STRA</name>
<dbReference type="Proteomes" id="UP001165121">
    <property type="component" value="Unassembled WGS sequence"/>
</dbReference>
<dbReference type="AlphaFoldDB" id="A0A9W6TWW0"/>
<feature type="compositionally biased region" description="Basic and acidic residues" evidence="1">
    <location>
        <begin position="48"/>
        <end position="65"/>
    </location>
</feature>